<dbReference type="EMBL" id="BARW01006664">
    <property type="protein sequence ID" value="GAI79064.1"/>
    <property type="molecule type" value="Genomic_DNA"/>
</dbReference>
<proteinExistence type="predicted"/>
<organism evidence="1">
    <name type="scientific">marine sediment metagenome</name>
    <dbReference type="NCBI Taxonomy" id="412755"/>
    <lineage>
        <taxon>unclassified sequences</taxon>
        <taxon>metagenomes</taxon>
        <taxon>ecological metagenomes</taxon>
    </lineage>
</organism>
<sequence length="74" mass="8114">MDEQFQRIFVINLPSRTDHRDAMTLAAALTSISLDFVDGVTEVSRRALPPDGEKSGLSDGALGSWRAHMNVIQT</sequence>
<protein>
    <submittedName>
        <fullName evidence="1">Uncharacterized protein</fullName>
    </submittedName>
</protein>
<comment type="caution">
    <text evidence="1">The sequence shown here is derived from an EMBL/GenBank/DDBJ whole genome shotgun (WGS) entry which is preliminary data.</text>
</comment>
<accession>X1TGC1</accession>
<reference evidence="1" key="1">
    <citation type="journal article" date="2014" name="Front. Microbiol.">
        <title>High frequency of phylogenetically diverse reductive dehalogenase-homologous genes in deep subseafloor sedimentary metagenomes.</title>
        <authorList>
            <person name="Kawai M."/>
            <person name="Futagami T."/>
            <person name="Toyoda A."/>
            <person name="Takaki Y."/>
            <person name="Nishi S."/>
            <person name="Hori S."/>
            <person name="Arai W."/>
            <person name="Tsubouchi T."/>
            <person name="Morono Y."/>
            <person name="Uchiyama I."/>
            <person name="Ito T."/>
            <person name="Fujiyama A."/>
            <person name="Inagaki F."/>
            <person name="Takami H."/>
        </authorList>
    </citation>
    <scope>NUCLEOTIDE SEQUENCE</scope>
    <source>
        <strain evidence="1">Expedition CK06-06</strain>
    </source>
</reference>
<dbReference type="AlphaFoldDB" id="X1TGC1"/>
<name>X1TGC1_9ZZZZ</name>
<gene>
    <name evidence="1" type="ORF">S12H4_13996</name>
</gene>
<evidence type="ECO:0000313" key="1">
    <source>
        <dbReference type="EMBL" id="GAI79064.1"/>
    </source>
</evidence>